<keyword evidence="3" id="KW-1185">Reference proteome</keyword>
<dbReference type="Proteomes" id="UP001476798">
    <property type="component" value="Unassembled WGS sequence"/>
</dbReference>
<keyword evidence="1" id="KW-0472">Membrane</keyword>
<dbReference type="EMBL" id="JAHRIO010042125">
    <property type="protein sequence ID" value="MEQ2172501.1"/>
    <property type="molecule type" value="Genomic_DNA"/>
</dbReference>
<gene>
    <name evidence="2" type="ORF">GOODEAATRI_021725</name>
</gene>
<keyword evidence="1" id="KW-0812">Transmembrane</keyword>
<name>A0ABV0NM85_9TELE</name>
<comment type="caution">
    <text evidence="2">The sequence shown here is derived from an EMBL/GenBank/DDBJ whole genome shotgun (WGS) entry which is preliminary data.</text>
</comment>
<evidence type="ECO:0000313" key="3">
    <source>
        <dbReference type="Proteomes" id="UP001476798"/>
    </source>
</evidence>
<evidence type="ECO:0000313" key="2">
    <source>
        <dbReference type="EMBL" id="MEQ2172501.1"/>
    </source>
</evidence>
<evidence type="ECO:0008006" key="4">
    <source>
        <dbReference type="Google" id="ProtNLM"/>
    </source>
</evidence>
<sequence>MSLHGIMILHMVIYRAAFLAGFAALASTFLLILNEPEAPVPLVWTRVPLVTRLLMAVLTRALFLSTSYPPAARAFLRAANDTPLRSLEAATVFTISSLTLGPLFLGLEAFFLAALAGAAAGAGAGATSAIFFLSFLPSFLPCWRYNESRSVEMRKPEQQAALKHTMRTVETQPCPRLLCATRTASVCVFSAA</sequence>
<reference evidence="2 3" key="1">
    <citation type="submission" date="2021-06" db="EMBL/GenBank/DDBJ databases">
        <authorList>
            <person name="Palmer J.M."/>
        </authorList>
    </citation>
    <scope>NUCLEOTIDE SEQUENCE [LARGE SCALE GENOMIC DNA]</scope>
    <source>
        <strain evidence="2 3">GA_2019</strain>
        <tissue evidence="2">Muscle</tissue>
    </source>
</reference>
<protein>
    <recommendedName>
        <fullName evidence="4">NADH dehydrogenase subunit 2</fullName>
    </recommendedName>
</protein>
<organism evidence="2 3">
    <name type="scientific">Goodea atripinnis</name>
    <dbReference type="NCBI Taxonomy" id="208336"/>
    <lineage>
        <taxon>Eukaryota</taxon>
        <taxon>Metazoa</taxon>
        <taxon>Chordata</taxon>
        <taxon>Craniata</taxon>
        <taxon>Vertebrata</taxon>
        <taxon>Euteleostomi</taxon>
        <taxon>Actinopterygii</taxon>
        <taxon>Neopterygii</taxon>
        <taxon>Teleostei</taxon>
        <taxon>Neoteleostei</taxon>
        <taxon>Acanthomorphata</taxon>
        <taxon>Ovalentaria</taxon>
        <taxon>Atherinomorphae</taxon>
        <taxon>Cyprinodontiformes</taxon>
        <taxon>Goodeidae</taxon>
        <taxon>Goodea</taxon>
    </lineage>
</organism>
<proteinExistence type="predicted"/>
<feature type="transmembrane region" description="Helical" evidence="1">
    <location>
        <begin position="87"/>
        <end position="105"/>
    </location>
</feature>
<keyword evidence="1" id="KW-1133">Transmembrane helix</keyword>
<accession>A0ABV0NM85</accession>
<feature type="transmembrane region" description="Helical" evidence="1">
    <location>
        <begin position="53"/>
        <end position="75"/>
    </location>
</feature>
<feature type="transmembrane region" description="Helical" evidence="1">
    <location>
        <begin position="111"/>
        <end position="136"/>
    </location>
</feature>
<evidence type="ECO:0000256" key="1">
    <source>
        <dbReference type="SAM" id="Phobius"/>
    </source>
</evidence>
<feature type="transmembrane region" description="Helical" evidence="1">
    <location>
        <begin position="12"/>
        <end position="33"/>
    </location>
</feature>